<dbReference type="GO" id="GO:0000725">
    <property type="term" value="P:recombinational repair"/>
    <property type="evidence" value="ECO:0007669"/>
    <property type="project" value="TreeGrafter"/>
</dbReference>
<dbReference type="PROSITE" id="PS51198">
    <property type="entry name" value="UVRD_HELICASE_ATP_BIND"/>
    <property type="match status" value="1"/>
</dbReference>
<dbReference type="GO" id="GO:0004527">
    <property type="term" value="F:exonuclease activity"/>
    <property type="evidence" value="ECO:0007669"/>
    <property type="project" value="UniProtKB-KW"/>
</dbReference>
<dbReference type="GO" id="GO:0033202">
    <property type="term" value="C:DNA helicase complex"/>
    <property type="evidence" value="ECO:0007669"/>
    <property type="project" value="TreeGrafter"/>
</dbReference>
<evidence type="ECO:0000256" key="4">
    <source>
        <dbReference type="ARBA" id="ARBA00022763"/>
    </source>
</evidence>
<dbReference type="GO" id="GO:0043138">
    <property type="term" value="F:3'-5' DNA helicase activity"/>
    <property type="evidence" value="ECO:0007669"/>
    <property type="project" value="UniProtKB-EC"/>
</dbReference>
<dbReference type="OrthoDB" id="5240387at2"/>
<dbReference type="SUPFAM" id="SSF52540">
    <property type="entry name" value="P-loop containing nucleoside triphosphate hydrolases"/>
    <property type="match status" value="1"/>
</dbReference>
<comment type="catalytic activity">
    <reaction evidence="14">
        <text>ATP + H2O = ADP + phosphate + H(+)</text>
        <dbReference type="Rhea" id="RHEA:13065"/>
        <dbReference type="ChEBI" id="CHEBI:15377"/>
        <dbReference type="ChEBI" id="CHEBI:15378"/>
        <dbReference type="ChEBI" id="CHEBI:30616"/>
        <dbReference type="ChEBI" id="CHEBI:43474"/>
        <dbReference type="ChEBI" id="CHEBI:456216"/>
        <dbReference type="EC" id="5.6.2.4"/>
    </reaction>
</comment>
<evidence type="ECO:0000256" key="11">
    <source>
        <dbReference type="ARBA" id="ARBA00023235"/>
    </source>
</evidence>
<dbReference type="PANTHER" id="PTHR11070">
    <property type="entry name" value="UVRD / RECB / PCRA DNA HELICASE FAMILY MEMBER"/>
    <property type="match status" value="1"/>
</dbReference>
<keyword evidence="3 15" id="KW-0547">Nucleotide-binding</keyword>
<keyword evidence="5 15" id="KW-0378">Hydrolase</keyword>
<dbReference type="EC" id="5.6.2.4" evidence="13"/>
<keyword evidence="19" id="KW-1185">Reference proteome</keyword>
<dbReference type="Gene3D" id="1.10.486.10">
    <property type="entry name" value="PCRA, domain 4"/>
    <property type="match status" value="1"/>
</dbReference>
<name>A0A3A3Z3R9_9ACTN</name>
<comment type="catalytic activity">
    <reaction evidence="12">
        <text>Couples ATP hydrolysis with the unwinding of duplex DNA by translocating in the 3'-5' direction.</text>
        <dbReference type="EC" id="5.6.2.4"/>
    </reaction>
</comment>
<evidence type="ECO:0000313" key="19">
    <source>
        <dbReference type="Proteomes" id="UP000265614"/>
    </source>
</evidence>
<proteinExistence type="inferred from homology"/>
<evidence type="ECO:0000256" key="2">
    <source>
        <dbReference type="ARBA" id="ARBA00022722"/>
    </source>
</evidence>
<sequence>MQQVAHDAAPAYRLVRREGAAAGPPDLDDAQRAVVGHERGPLLVLAGPGTGKTTTLVEAVVARIESGVDPERVLVLTFGRKAAGELRERVTARLARTLRQPLARTFHSYAFGVLRREAARDGDPPPRLLSGPEQDLVVRELLRGELAGEADSRWPAGLRAALTTRGFAQELRDLLLRCTERGVLPEDLDALGARLDRDDWRAAARFAHRYAEVSALAGEGAYDPSGLVRAVVDRLADPHDDLAERERAAYDWVFVDEYQDTDPAQEALLRHLVPPGGDLVVVGDPDQSIYGFRGADVRCIRRFPEVFPTRSGAPAPVVRLVTCRRSAPAVTTAATAVAEGLRGPRRGAALVPVPGRAPGAVDVLVTGSRSAEAALVAGALRRAHVVDGVPWSRMAVLLRSTRGRLPVLRRAMLAAGVPVGVAAEELPLGDQPGLRPLLDVLAVGVRLAAAPAGAPAPTGAAATAVLDEEVGLALLTGPLGRLDALGLRRLRRELRRAAFAAGEDRPAAELLAEALLHPAALAVQLADLPEPVRRPAERVAALLATAAAAAREPAATAESVLWAVWEASGLGARWQAASLHGGARGAAADRDLDAVMALFDAAARFVDRLPGAAAGAFLEHLRGQEIPGDTLAARAPEGEVVRVLSAHAAKGLEWDLVVVAGVQEGVWPDLRVRGSLLGTDDVVEAADAGERVPGSRLPGLLDEERRLLYVAVTRARERLVLTAVSDPEEGEVPSRFVDDVVLGEDDAAVVVPGGPGAPGAGEGATLGALRRSLPLPALVPRLRELGVDPAQPLATRRRARALLGQLRQVTRSLDLPSLVAELRSAVLDEALPGAVRDGAAAQLARLAAAGVPGADPAGWWAALPLSDEAPLRGADEVVEVSPSRVEAFVRCELRWLLESVGGQGPEAASQAVGSLVHDVAAVVGAGGGPVTREALLAELERRWPSLDLGSPWYSAQQRGRAEAMVDRLLAWWSANGRELVAVERAFAVDLPLEGGGAARVTGRVDRLERDAQGRAHVVDLKTGSSKPRADEVGEHPQLGAYQLAADRGAFAEEGLHGAGGASLVQLGAAGGKRGAVQEQRPLDEAEAPDWAGRLVARVATGMGGAAFTARENELCERCPVRTSCPLQEDGRQVVAP</sequence>
<feature type="domain" description="UvrD-like helicase C-terminal" evidence="17">
    <location>
        <begin position="328"/>
        <end position="651"/>
    </location>
</feature>
<evidence type="ECO:0000259" key="17">
    <source>
        <dbReference type="PROSITE" id="PS51217"/>
    </source>
</evidence>
<dbReference type="Gene3D" id="3.90.320.10">
    <property type="match status" value="1"/>
</dbReference>
<dbReference type="InterPro" id="IPR011604">
    <property type="entry name" value="PDDEXK-like_dom_sf"/>
</dbReference>
<evidence type="ECO:0000313" key="18">
    <source>
        <dbReference type="EMBL" id="RJK98072.1"/>
    </source>
</evidence>
<evidence type="ECO:0000256" key="12">
    <source>
        <dbReference type="ARBA" id="ARBA00034617"/>
    </source>
</evidence>
<dbReference type="GO" id="GO:0005524">
    <property type="term" value="F:ATP binding"/>
    <property type="evidence" value="ECO:0007669"/>
    <property type="project" value="UniProtKB-UniRule"/>
</dbReference>
<keyword evidence="6 15" id="KW-0347">Helicase</keyword>
<dbReference type="InterPro" id="IPR014016">
    <property type="entry name" value="UvrD-like_ATP-bd"/>
</dbReference>
<evidence type="ECO:0000256" key="1">
    <source>
        <dbReference type="ARBA" id="ARBA00009922"/>
    </source>
</evidence>
<dbReference type="EMBL" id="QZEZ01000001">
    <property type="protein sequence ID" value="RJK98072.1"/>
    <property type="molecule type" value="Genomic_DNA"/>
</dbReference>
<dbReference type="PROSITE" id="PS51217">
    <property type="entry name" value="UVRD_HELICASE_CTER"/>
    <property type="match status" value="1"/>
</dbReference>
<dbReference type="InterPro" id="IPR014017">
    <property type="entry name" value="DNA_helicase_UvrD-like_C"/>
</dbReference>
<dbReference type="InterPro" id="IPR027417">
    <property type="entry name" value="P-loop_NTPase"/>
</dbReference>
<keyword evidence="9" id="KW-0238">DNA-binding</keyword>
<dbReference type="Pfam" id="PF13361">
    <property type="entry name" value="UvrD_C"/>
    <property type="match status" value="1"/>
</dbReference>
<dbReference type="GO" id="GO:0003677">
    <property type="term" value="F:DNA binding"/>
    <property type="evidence" value="ECO:0007669"/>
    <property type="project" value="UniProtKB-KW"/>
</dbReference>
<keyword evidence="8 15" id="KW-0067">ATP-binding</keyword>
<evidence type="ECO:0000256" key="10">
    <source>
        <dbReference type="ARBA" id="ARBA00023204"/>
    </source>
</evidence>
<feature type="binding site" evidence="15">
    <location>
        <begin position="46"/>
        <end position="53"/>
    </location>
    <ligand>
        <name>ATP</name>
        <dbReference type="ChEBI" id="CHEBI:30616"/>
    </ligand>
</feature>
<dbReference type="InterPro" id="IPR000212">
    <property type="entry name" value="DNA_helicase_UvrD/REP"/>
</dbReference>
<evidence type="ECO:0000256" key="14">
    <source>
        <dbReference type="ARBA" id="ARBA00048988"/>
    </source>
</evidence>
<evidence type="ECO:0000256" key="6">
    <source>
        <dbReference type="ARBA" id="ARBA00022806"/>
    </source>
</evidence>
<dbReference type="InterPro" id="IPR013986">
    <property type="entry name" value="DExx_box_DNA_helicase_dom_sf"/>
</dbReference>
<dbReference type="CDD" id="cd17932">
    <property type="entry name" value="DEXQc_UvrD"/>
    <property type="match status" value="1"/>
</dbReference>
<organism evidence="18 19">
    <name type="scientific">Vallicoccus soli</name>
    <dbReference type="NCBI Taxonomy" id="2339232"/>
    <lineage>
        <taxon>Bacteria</taxon>
        <taxon>Bacillati</taxon>
        <taxon>Actinomycetota</taxon>
        <taxon>Actinomycetes</taxon>
        <taxon>Motilibacterales</taxon>
        <taxon>Vallicoccaceae</taxon>
        <taxon>Vallicoccus</taxon>
    </lineage>
</organism>
<dbReference type="PANTHER" id="PTHR11070:SF59">
    <property type="entry name" value="DNA 3'-5' HELICASE"/>
    <property type="match status" value="1"/>
</dbReference>
<keyword evidence="10" id="KW-0234">DNA repair</keyword>
<evidence type="ECO:0000256" key="9">
    <source>
        <dbReference type="ARBA" id="ARBA00023125"/>
    </source>
</evidence>
<dbReference type="RefSeq" id="WP_119948998.1">
    <property type="nucleotide sequence ID" value="NZ_QZEZ01000001.1"/>
</dbReference>
<keyword evidence="2" id="KW-0540">Nuclease</keyword>
<dbReference type="Proteomes" id="UP000265614">
    <property type="component" value="Unassembled WGS sequence"/>
</dbReference>
<dbReference type="AlphaFoldDB" id="A0A3A3Z3R9"/>
<evidence type="ECO:0000256" key="5">
    <source>
        <dbReference type="ARBA" id="ARBA00022801"/>
    </source>
</evidence>
<evidence type="ECO:0000256" key="7">
    <source>
        <dbReference type="ARBA" id="ARBA00022839"/>
    </source>
</evidence>
<dbReference type="Gene3D" id="3.40.50.300">
    <property type="entry name" value="P-loop containing nucleotide triphosphate hydrolases"/>
    <property type="match status" value="2"/>
</dbReference>
<gene>
    <name evidence="18" type="ORF">D5H78_03815</name>
</gene>
<evidence type="ECO:0000256" key="15">
    <source>
        <dbReference type="PROSITE-ProRule" id="PRU00560"/>
    </source>
</evidence>
<comment type="similarity">
    <text evidence="1">Belongs to the helicase family. UvrD subfamily.</text>
</comment>
<dbReference type="Pfam" id="PF00580">
    <property type="entry name" value="UvrD-helicase"/>
    <property type="match status" value="1"/>
</dbReference>
<evidence type="ECO:0000259" key="16">
    <source>
        <dbReference type="PROSITE" id="PS51198"/>
    </source>
</evidence>
<dbReference type="InterPro" id="IPR038726">
    <property type="entry name" value="PDDEXK_AddAB-type"/>
</dbReference>
<protein>
    <recommendedName>
        <fullName evidence="13">DNA 3'-5' helicase</fullName>
        <ecNumber evidence="13">5.6.2.4</ecNumber>
    </recommendedName>
</protein>
<keyword evidence="7" id="KW-0269">Exonuclease</keyword>
<dbReference type="GO" id="GO:0005829">
    <property type="term" value="C:cytosol"/>
    <property type="evidence" value="ECO:0007669"/>
    <property type="project" value="TreeGrafter"/>
</dbReference>
<evidence type="ECO:0000256" key="3">
    <source>
        <dbReference type="ARBA" id="ARBA00022741"/>
    </source>
</evidence>
<reference evidence="18 19" key="1">
    <citation type="submission" date="2018-09" db="EMBL/GenBank/DDBJ databases">
        <title>YIM 75000 draft genome.</title>
        <authorList>
            <person name="Tang S."/>
            <person name="Feng Y."/>
        </authorList>
    </citation>
    <scope>NUCLEOTIDE SEQUENCE [LARGE SCALE GENOMIC DNA]</scope>
    <source>
        <strain evidence="18 19">YIM 75000</strain>
    </source>
</reference>
<evidence type="ECO:0000256" key="8">
    <source>
        <dbReference type="ARBA" id="ARBA00022840"/>
    </source>
</evidence>
<evidence type="ECO:0000256" key="13">
    <source>
        <dbReference type="ARBA" id="ARBA00034808"/>
    </source>
</evidence>
<comment type="caution">
    <text evidence="18">The sequence shown here is derived from an EMBL/GenBank/DDBJ whole genome shotgun (WGS) entry which is preliminary data.</text>
</comment>
<accession>A0A3A3Z3R9</accession>
<dbReference type="Pfam" id="PF12705">
    <property type="entry name" value="PDDEXK_1"/>
    <property type="match status" value="1"/>
</dbReference>
<feature type="domain" description="UvrD-like helicase ATP-binding" evidence="16">
    <location>
        <begin position="25"/>
        <end position="327"/>
    </location>
</feature>
<keyword evidence="4" id="KW-0227">DNA damage</keyword>
<keyword evidence="11" id="KW-0413">Isomerase</keyword>
<dbReference type="Gene3D" id="1.10.10.160">
    <property type="match status" value="1"/>
</dbReference>